<proteinExistence type="predicted"/>
<dbReference type="Pfam" id="PF13641">
    <property type="entry name" value="Glyco_tranf_2_3"/>
    <property type="match status" value="1"/>
</dbReference>
<accession>A0ABS9M217</accession>
<reference evidence="1" key="1">
    <citation type="submission" date="2022-01" db="EMBL/GenBank/DDBJ databases">
        <title>Genome sequnece data of strain Bradyrhizobium sp. nov.</title>
        <authorList>
            <person name="Zhang J."/>
        </authorList>
    </citation>
    <scope>NUCLEOTIDE SEQUENCE</scope>
    <source>
        <strain evidence="1">WYCCWR 12774</strain>
    </source>
</reference>
<dbReference type="PANTHER" id="PTHR43179">
    <property type="entry name" value="RHAMNOSYLTRANSFERASE WBBL"/>
    <property type="match status" value="1"/>
</dbReference>
<organism evidence="1 2">
    <name type="scientific">Bradyrhizobium zhengyangense</name>
    <dbReference type="NCBI Taxonomy" id="2911009"/>
    <lineage>
        <taxon>Bacteria</taxon>
        <taxon>Pseudomonadati</taxon>
        <taxon>Pseudomonadota</taxon>
        <taxon>Alphaproteobacteria</taxon>
        <taxon>Hyphomicrobiales</taxon>
        <taxon>Nitrobacteraceae</taxon>
        <taxon>Bradyrhizobium</taxon>
    </lineage>
</organism>
<dbReference type="EMBL" id="JAKLUA010000043">
    <property type="protein sequence ID" value="MCG2673305.1"/>
    <property type="molecule type" value="Genomic_DNA"/>
</dbReference>
<evidence type="ECO:0000313" key="1">
    <source>
        <dbReference type="EMBL" id="MCG2673305.1"/>
    </source>
</evidence>
<dbReference type="Proteomes" id="UP001139012">
    <property type="component" value="Unassembled WGS sequence"/>
</dbReference>
<dbReference type="SUPFAM" id="SSF53448">
    <property type="entry name" value="Nucleotide-diphospho-sugar transferases"/>
    <property type="match status" value="1"/>
</dbReference>
<dbReference type="RefSeq" id="WP_237874323.1">
    <property type="nucleotide sequence ID" value="NZ_JAKLUA010000043.1"/>
</dbReference>
<protein>
    <submittedName>
        <fullName evidence="1">Glycosyltransferase family 2 protein</fullName>
    </submittedName>
</protein>
<keyword evidence="2" id="KW-1185">Reference proteome</keyword>
<sequence>MKLLVVIVSYRVAQLAIDCLHSVAKEIGSVPGIRVAICENGSGDGSAEVFQREIEDNGWSSWCTLKVLDVNLGFTGGNNAILRPALEATDKPQYFLLLNSDTIVRPNSLKALVDFMDNNPKVGIAGSRLEDPDGTPQRSAFRFQTPLGEFEGNLKLELVTKLLSRWVVAPPVVDYAFETEWVSGASMIIRRETMETTGLLDEGYYTYFDDIDYCFNAKKRGWPTWYVPSSHVVHLVGQSTGVNNKPKRLPSYLLEARRRHFLKNYGALYAAMVDICRIAGLSLWRLRVILTGKEDTTPPQLLSDSIRHSVFLKGFKVTDVQNPALPS</sequence>
<dbReference type="CDD" id="cd04186">
    <property type="entry name" value="GT_2_like_c"/>
    <property type="match status" value="1"/>
</dbReference>
<gene>
    <name evidence="1" type="ORF">L6637_41215</name>
</gene>
<name>A0ABS9M217_9BRAD</name>
<comment type="caution">
    <text evidence="1">The sequence shown here is derived from an EMBL/GenBank/DDBJ whole genome shotgun (WGS) entry which is preliminary data.</text>
</comment>
<dbReference type="PANTHER" id="PTHR43179:SF7">
    <property type="entry name" value="RHAMNOSYLTRANSFERASE WBBL"/>
    <property type="match status" value="1"/>
</dbReference>
<dbReference type="InterPro" id="IPR029044">
    <property type="entry name" value="Nucleotide-diphossugar_trans"/>
</dbReference>
<dbReference type="Gene3D" id="3.90.550.10">
    <property type="entry name" value="Spore Coat Polysaccharide Biosynthesis Protein SpsA, Chain A"/>
    <property type="match status" value="1"/>
</dbReference>
<evidence type="ECO:0000313" key="2">
    <source>
        <dbReference type="Proteomes" id="UP001139012"/>
    </source>
</evidence>